<sequence length="100" mass="10656">MYVQCVYGHCGVTEAVVFDHAHDIAAGKPAHQSSVLRGRIANLAVDGNPDTCARTLKEKNSNWTIDLLDQHTIAGLQVDSAHLSLNPSGLPLNLTAHCGN</sequence>
<evidence type="ECO:0000313" key="1">
    <source>
        <dbReference type="EMBL" id="KAK2183358.1"/>
    </source>
</evidence>
<proteinExistence type="predicted"/>
<organism evidence="1 2">
    <name type="scientific">Ridgeia piscesae</name>
    <name type="common">Tubeworm</name>
    <dbReference type="NCBI Taxonomy" id="27915"/>
    <lineage>
        <taxon>Eukaryota</taxon>
        <taxon>Metazoa</taxon>
        <taxon>Spiralia</taxon>
        <taxon>Lophotrochozoa</taxon>
        <taxon>Annelida</taxon>
        <taxon>Polychaeta</taxon>
        <taxon>Sedentaria</taxon>
        <taxon>Canalipalpata</taxon>
        <taxon>Sabellida</taxon>
        <taxon>Siboglinidae</taxon>
        <taxon>Ridgeia</taxon>
    </lineage>
</organism>
<comment type="caution">
    <text evidence="1">The sequence shown here is derived from an EMBL/GenBank/DDBJ whole genome shotgun (WGS) entry which is preliminary data.</text>
</comment>
<keyword evidence="2" id="KW-1185">Reference proteome</keyword>
<dbReference type="Proteomes" id="UP001209878">
    <property type="component" value="Unassembled WGS sequence"/>
</dbReference>
<accession>A0AAD9L6X7</accession>
<dbReference type="AlphaFoldDB" id="A0AAD9L6X7"/>
<evidence type="ECO:0000313" key="2">
    <source>
        <dbReference type="Proteomes" id="UP001209878"/>
    </source>
</evidence>
<reference evidence="1" key="1">
    <citation type="journal article" date="2023" name="Mol. Biol. Evol.">
        <title>Third-Generation Sequencing Reveals the Adaptive Role of the Epigenome in Three Deep-Sea Polychaetes.</title>
        <authorList>
            <person name="Perez M."/>
            <person name="Aroh O."/>
            <person name="Sun Y."/>
            <person name="Lan Y."/>
            <person name="Juniper S.K."/>
            <person name="Young C.R."/>
            <person name="Angers B."/>
            <person name="Qian P.Y."/>
        </authorList>
    </citation>
    <scope>NUCLEOTIDE SEQUENCE</scope>
    <source>
        <strain evidence="1">R07B-5</strain>
    </source>
</reference>
<name>A0AAD9L6X7_RIDPI</name>
<dbReference type="SUPFAM" id="SSF49785">
    <property type="entry name" value="Galactose-binding domain-like"/>
    <property type="match status" value="1"/>
</dbReference>
<dbReference type="Gene3D" id="2.60.120.260">
    <property type="entry name" value="Galactose-binding domain-like"/>
    <property type="match status" value="1"/>
</dbReference>
<protein>
    <submittedName>
        <fullName evidence="1">Uncharacterized protein</fullName>
    </submittedName>
</protein>
<gene>
    <name evidence="1" type="ORF">NP493_311g02023</name>
</gene>
<dbReference type="InterPro" id="IPR008979">
    <property type="entry name" value="Galactose-bd-like_sf"/>
</dbReference>
<dbReference type="EMBL" id="JAODUO010000314">
    <property type="protein sequence ID" value="KAK2183358.1"/>
    <property type="molecule type" value="Genomic_DNA"/>
</dbReference>